<feature type="region of interest" description="Disordered" evidence="3">
    <location>
        <begin position="228"/>
        <end position="322"/>
    </location>
</feature>
<dbReference type="CDD" id="cd21789">
    <property type="entry name" value="Rad21_Rec8_M_SpRec8p-like"/>
    <property type="match status" value="1"/>
</dbReference>
<feature type="region of interest" description="Disordered" evidence="3">
    <location>
        <begin position="143"/>
        <end position="166"/>
    </location>
</feature>
<sequence length="693" mass="73962">MFYILTSRKYGVATIWLVATLGSKSSLKKVNRKAILEVDVSKACEIIIAPEAPMALRLQSNLLYGVSRVYSQQCGYVLTDAQTAQNHMRALLSVVRTAELDPEAGRARPEALLLEDDPTFLPDLAFVPLDFDLSRLEASLSGGSQASKSLSPHTARTTPLSDHAGLILPTSDTGGVGDIGDFGFGGSPLGEGDLRRFDDDGVLPEADFTFDEEGNLLDLSQVRAASAALQRATPRPRSVQGSEAPASLRARSILEPVPQGDDVHTQPMDVDLPSVGDDYDILPDAPPFETPPRPEAHHSPSARVSEEDEISSSVAAPQRRRKAPKILSIDEATQLRNSDLARWNNEYAENMAVATRHKMNHKAPLQAKLNAEEWILGVGLGGVGRGIGNSNVNSPLDIFSGASLYKALTGDNLTTIGQKREHDATIADEEDVERRRVRPRTEKLEEELGRGAGETFDDHDDFVGVEDDIEMPREAGEPLADESTVMPWNVAAFQRGSSVGRGRAGSLAAVPSSAVGLSSIGGPLQGLAGPAGSVSQRGPRFVSASPLAGRSLPLAVGPGVPTSDTGGEGGDFGLGAELPEDVDQDAFELYGPAAGVDTQTAESSRWQRTVLDAESFKFLEFIEKGIEKVKGGEEETDTVLFEEVLPPADYSYVVAAQGLLHVLSLVTKGLITAKQPEPFAAIELKVLPTVDTI</sequence>
<dbReference type="InterPro" id="IPR006910">
    <property type="entry name" value="Rad21_Rec8_N"/>
</dbReference>
<feature type="domain" description="Rad21/Rec8-like protein N-terminal" evidence="4">
    <location>
        <begin position="3"/>
        <end position="105"/>
    </location>
</feature>
<evidence type="ECO:0000256" key="3">
    <source>
        <dbReference type="SAM" id="MobiDB-lite"/>
    </source>
</evidence>
<dbReference type="InterPro" id="IPR039781">
    <property type="entry name" value="Rad21/Rec8-like"/>
</dbReference>
<evidence type="ECO:0000256" key="1">
    <source>
        <dbReference type="ARBA" id="ARBA00004123"/>
    </source>
</evidence>
<protein>
    <recommendedName>
        <fullName evidence="4">Rad21/Rec8-like protein N-terminal domain-containing protein</fullName>
    </recommendedName>
</protein>
<evidence type="ECO:0000259" key="4">
    <source>
        <dbReference type="Pfam" id="PF04825"/>
    </source>
</evidence>
<organism evidence="5 6">
    <name type="scientific">Rhizodiscina lignyota</name>
    <dbReference type="NCBI Taxonomy" id="1504668"/>
    <lineage>
        <taxon>Eukaryota</taxon>
        <taxon>Fungi</taxon>
        <taxon>Dikarya</taxon>
        <taxon>Ascomycota</taxon>
        <taxon>Pezizomycotina</taxon>
        <taxon>Dothideomycetes</taxon>
        <taxon>Pleosporomycetidae</taxon>
        <taxon>Aulographales</taxon>
        <taxon>Rhizodiscinaceae</taxon>
        <taxon>Rhizodiscina</taxon>
    </lineage>
</organism>
<evidence type="ECO:0000256" key="2">
    <source>
        <dbReference type="ARBA" id="ARBA00023242"/>
    </source>
</evidence>
<reference evidence="5" key="1">
    <citation type="journal article" date="2020" name="Stud. Mycol.">
        <title>101 Dothideomycetes genomes: a test case for predicting lifestyles and emergence of pathogens.</title>
        <authorList>
            <person name="Haridas S."/>
            <person name="Albert R."/>
            <person name="Binder M."/>
            <person name="Bloem J."/>
            <person name="Labutti K."/>
            <person name="Salamov A."/>
            <person name="Andreopoulos B."/>
            <person name="Baker S."/>
            <person name="Barry K."/>
            <person name="Bills G."/>
            <person name="Bluhm B."/>
            <person name="Cannon C."/>
            <person name="Castanera R."/>
            <person name="Culley D."/>
            <person name="Daum C."/>
            <person name="Ezra D."/>
            <person name="Gonzalez J."/>
            <person name="Henrissat B."/>
            <person name="Kuo A."/>
            <person name="Liang C."/>
            <person name="Lipzen A."/>
            <person name="Lutzoni F."/>
            <person name="Magnuson J."/>
            <person name="Mondo S."/>
            <person name="Nolan M."/>
            <person name="Ohm R."/>
            <person name="Pangilinan J."/>
            <person name="Park H.-J."/>
            <person name="Ramirez L."/>
            <person name="Alfaro M."/>
            <person name="Sun H."/>
            <person name="Tritt A."/>
            <person name="Yoshinaga Y."/>
            <person name="Zwiers L.-H."/>
            <person name="Turgeon B."/>
            <person name="Goodwin S."/>
            <person name="Spatafora J."/>
            <person name="Crous P."/>
            <person name="Grigoriev I."/>
        </authorList>
    </citation>
    <scope>NUCLEOTIDE SEQUENCE</scope>
    <source>
        <strain evidence="5">CBS 133067</strain>
    </source>
</reference>
<dbReference type="OrthoDB" id="5427633at2759"/>
<comment type="caution">
    <text evidence="5">The sequence shown here is derived from an EMBL/GenBank/DDBJ whole genome shotgun (WGS) entry which is preliminary data.</text>
</comment>
<name>A0A9P4IDP2_9PEZI</name>
<comment type="subcellular location">
    <subcellularLocation>
        <location evidence="1">Nucleus</location>
    </subcellularLocation>
</comment>
<accession>A0A9P4IDP2</accession>
<feature type="compositionally biased region" description="Polar residues" evidence="3">
    <location>
        <begin position="143"/>
        <end position="160"/>
    </location>
</feature>
<keyword evidence="2" id="KW-0539">Nucleus</keyword>
<dbReference type="AlphaFoldDB" id="A0A9P4IDP2"/>
<evidence type="ECO:0000313" key="6">
    <source>
        <dbReference type="Proteomes" id="UP000799772"/>
    </source>
</evidence>
<dbReference type="GO" id="GO:0007064">
    <property type="term" value="P:mitotic sister chromatid cohesion"/>
    <property type="evidence" value="ECO:0007669"/>
    <property type="project" value="TreeGrafter"/>
</dbReference>
<dbReference type="PANTHER" id="PTHR12585">
    <property type="entry name" value="SCC1 / RAD21 FAMILY MEMBER"/>
    <property type="match status" value="1"/>
</dbReference>
<dbReference type="Pfam" id="PF04825">
    <property type="entry name" value="Rad21_Rec8_N"/>
    <property type="match status" value="1"/>
</dbReference>
<dbReference type="Proteomes" id="UP000799772">
    <property type="component" value="Unassembled WGS sequence"/>
</dbReference>
<keyword evidence="6" id="KW-1185">Reference proteome</keyword>
<dbReference type="EMBL" id="ML978127">
    <property type="protein sequence ID" value="KAF2098118.1"/>
    <property type="molecule type" value="Genomic_DNA"/>
</dbReference>
<gene>
    <name evidence="5" type="ORF">NA57DRAFT_76913</name>
</gene>
<dbReference type="PANTHER" id="PTHR12585:SF70">
    <property type="entry name" value="RAD21_REC8 N TERMINAL DOMAIN PROTEIN (AFU_ORTHOLOGUE AFUA_6G02900)"/>
    <property type="match status" value="1"/>
</dbReference>
<evidence type="ECO:0000313" key="5">
    <source>
        <dbReference type="EMBL" id="KAF2098118.1"/>
    </source>
</evidence>
<dbReference type="GO" id="GO:0030892">
    <property type="term" value="C:mitotic cohesin complex"/>
    <property type="evidence" value="ECO:0007669"/>
    <property type="project" value="TreeGrafter"/>
</dbReference>
<dbReference type="GO" id="GO:0003682">
    <property type="term" value="F:chromatin binding"/>
    <property type="evidence" value="ECO:0007669"/>
    <property type="project" value="TreeGrafter"/>
</dbReference>
<dbReference type="GO" id="GO:0005634">
    <property type="term" value="C:nucleus"/>
    <property type="evidence" value="ECO:0007669"/>
    <property type="project" value="UniProtKB-SubCell"/>
</dbReference>
<proteinExistence type="predicted"/>